<dbReference type="Pfam" id="PF10702">
    <property type="entry name" value="DUF2507"/>
    <property type="match status" value="1"/>
</dbReference>
<name>A0A2X4VWP6_LEDLE</name>
<dbReference type="Gene3D" id="3.30.1380.20">
    <property type="entry name" value="Trafficking protein particle complex subunit 3"/>
    <property type="match status" value="1"/>
</dbReference>
<dbReference type="RefSeq" id="WP_066137021.1">
    <property type="nucleotide sequence ID" value="NZ_CBCSGM010000001.1"/>
</dbReference>
<dbReference type="Proteomes" id="UP000249134">
    <property type="component" value="Chromosome 1"/>
</dbReference>
<dbReference type="STRING" id="1348624.GCA_001591545_00536"/>
<keyword evidence="2" id="KW-1185">Reference proteome</keyword>
<dbReference type="AlphaFoldDB" id="A0A2X4VWP6"/>
<organism evidence="1 2">
    <name type="scientific">Lederbergia lenta</name>
    <name type="common">Bacillus lentus</name>
    <dbReference type="NCBI Taxonomy" id="1467"/>
    <lineage>
        <taxon>Bacteria</taxon>
        <taxon>Bacillati</taxon>
        <taxon>Bacillota</taxon>
        <taxon>Bacilli</taxon>
        <taxon>Bacillales</taxon>
        <taxon>Bacillaceae</taxon>
        <taxon>Lederbergia</taxon>
    </lineage>
</organism>
<accession>A0A2X4VWP6</accession>
<dbReference type="SUPFAM" id="SSF111126">
    <property type="entry name" value="Ligand-binding domain in the NO signalling and Golgi transport"/>
    <property type="match status" value="1"/>
</dbReference>
<evidence type="ECO:0000313" key="1">
    <source>
        <dbReference type="EMBL" id="SQI55223.1"/>
    </source>
</evidence>
<dbReference type="EMBL" id="LS483476">
    <property type="protein sequence ID" value="SQI55223.1"/>
    <property type="molecule type" value="Genomic_DNA"/>
</dbReference>
<dbReference type="InterPro" id="IPR024096">
    <property type="entry name" value="NO_sig/Golgi_transp_ligand-bd"/>
</dbReference>
<dbReference type="InterPro" id="IPR019642">
    <property type="entry name" value="DUF2507"/>
</dbReference>
<reference evidence="1 2" key="1">
    <citation type="submission" date="2018-06" db="EMBL/GenBank/DDBJ databases">
        <authorList>
            <consortium name="Pathogen Informatics"/>
            <person name="Doyle S."/>
        </authorList>
    </citation>
    <scope>NUCLEOTIDE SEQUENCE [LARGE SCALE GENOMIC DNA]</scope>
    <source>
        <strain evidence="1 2">NCTC4824</strain>
    </source>
</reference>
<gene>
    <name evidence="1" type="primary">yslB</name>
    <name evidence="1" type="ORF">NCTC4824_01448</name>
</gene>
<evidence type="ECO:0000313" key="2">
    <source>
        <dbReference type="Proteomes" id="UP000249134"/>
    </source>
</evidence>
<proteinExistence type="predicted"/>
<protein>
    <submittedName>
        <fullName evidence="1">Protein of uncharacterized function (DUF2507)</fullName>
    </submittedName>
</protein>
<dbReference type="KEGG" id="blen:NCTC4824_01448"/>
<sequence length="154" mass="17733">MKSSLNKNPETQSDINENYSVPIFGYELLRDILIPDLLGKETSEITYWAGKHLARKFSVDSLEDSESFFLDAGWGQLDLINEAKNEMKLELTGDIVKRRFQMLADPCFRLEAGFIAQQVQSQKQAVTEAFEEISKKQNKVIFTVRWDLKDPIIK</sequence>